<dbReference type="GO" id="GO:0005737">
    <property type="term" value="C:cytoplasm"/>
    <property type="evidence" value="ECO:0007669"/>
    <property type="project" value="UniProtKB-SubCell"/>
</dbReference>
<keyword evidence="7 8" id="KW-0315">Glutamine amidotransferase</keyword>
<dbReference type="HAMAP" id="MF_00421">
    <property type="entry name" value="PurQ"/>
    <property type="match status" value="1"/>
</dbReference>
<keyword evidence="4 8" id="KW-0658">Purine biosynthesis</keyword>
<dbReference type="InterPro" id="IPR010075">
    <property type="entry name" value="PRibForGlyAmidine_synth_PurQ"/>
</dbReference>
<dbReference type="GO" id="GO:0004642">
    <property type="term" value="F:phosphoribosylformylglycinamidine synthase activity"/>
    <property type="evidence" value="ECO:0007669"/>
    <property type="project" value="UniProtKB-UniRule"/>
</dbReference>
<keyword evidence="6 8" id="KW-0067">ATP-binding</keyword>
<dbReference type="Proteomes" id="UP000886381">
    <property type="component" value="Unassembled WGS sequence"/>
</dbReference>
<dbReference type="EMBL" id="DRDR01000151">
    <property type="protein sequence ID" value="HDL60500.1"/>
    <property type="molecule type" value="Genomic_DNA"/>
</dbReference>
<dbReference type="PIRSF" id="PIRSF001586">
    <property type="entry name" value="FGAM_synth_I"/>
    <property type="match status" value="1"/>
</dbReference>
<comment type="function">
    <text evidence="8">Part of the phosphoribosylformylglycinamidine synthase complex involved in the purines biosynthetic pathway. Catalyzes the ATP-dependent conversion of formylglycinamide ribonucleotide (FGAR) and glutamine to yield formylglycinamidine ribonucleotide (FGAM) and glutamate. The FGAM synthase complex is composed of three subunits. PurQ produces an ammonia molecule by converting glutamine to glutamate. PurL transfers the ammonia molecule to FGAR to form FGAM in an ATP-dependent manner. PurS interacts with PurQ and PurL and is thought to assist in the transfer of the ammonia molecule from PurQ to PurL.</text>
</comment>
<feature type="active site" evidence="8">
    <location>
        <position position="197"/>
    </location>
</feature>
<evidence type="ECO:0000256" key="1">
    <source>
        <dbReference type="ARBA" id="ARBA00022490"/>
    </source>
</evidence>
<comment type="pathway">
    <text evidence="8">Purine metabolism; IMP biosynthesis via de novo pathway; 5-amino-1-(5-phospho-D-ribosyl)imidazole from N(2)-formyl-N(1)-(5-phospho-D-ribosyl)glycinamide: step 1/2.</text>
</comment>
<dbReference type="CDD" id="cd01740">
    <property type="entry name" value="GATase1_FGAR_AT"/>
    <property type="match status" value="1"/>
</dbReference>
<feature type="active site" evidence="8">
    <location>
        <position position="199"/>
    </location>
</feature>
<keyword evidence="3 8" id="KW-0547">Nucleotide-binding</keyword>
<comment type="caution">
    <text evidence="9">The sequence shown here is derived from an EMBL/GenBank/DDBJ whole genome shotgun (WGS) entry which is preliminary data.</text>
</comment>
<feature type="active site" description="Nucleophile" evidence="8">
    <location>
        <position position="88"/>
    </location>
</feature>
<keyword evidence="1 8" id="KW-0963">Cytoplasm</keyword>
<protein>
    <recommendedName>
        <fullName evidence="8">Phosphoribosylformylglycinamidine synthase subunit PurQ</fullName>
        <shortName evidence="8">FGAM synthase</shortName>
        <ecNumber evidence="8">6.3.5.3</ecNumber>
    </recommendedName>
    <alternativeName>
        <fullName evidence="8">Formylglycinamide ribonucleotide amidotransferase subunit I</fullName>
        <shortName evidence="8">FGAR amidotransferase I</shortName>
        <shortName evidence="8">FGAR-AT I</shortName>
    </alternativeName>
    <alternativeName>
        <fullName evidence="8">Glutaminase PurQ</fullName>
        <ecNumber evidence="8">3.5.1.2</ecNumber>
    </alternativeName>
    <alternativeName>
        <fullName evidence="8">Phosphoribosylformylglycinamidine synthase subunit I</fullName>
    </alternativeName>
</protein>
<evidence type="ECO:0000256" key="8">
    <source>
        <dbReference type="HAMAP-Rule" id="MF_00421"/>
    </source>
</evidence>
<dbReference type="NCBIfam" id="NF002957">
    <property type="entry name" value="PRK03619.1"/>
    <property type="match status" value="1"/>
</dbReference>
<dbReference type="UniPathway" id="UPA00074">
    <property type="reaction ID" value="UER00128"/>
</dbReference>
<dbReference type="EC" id="6.3.5.3" evidence="8"/>
<dbReference type="EC" id="3.5.1.2" evidence="8"/>
<evidence type="ECO:0000256" key="4">
    <source>
        <dbReference type="ARBA" id="ARBA00022755"/>
    </source>
</evidence>
<proteinExistence type="inferred from homology"/>
<dbReference type="PANTHER" id="PTHR47552">
    <property type="entry name" value="PHOSPHORIBOSYLFORMYLGLYCINAMIDINE SYNTHASE SUBUNIT PURQ"/>
    <property type="match status" value="1"/>
</dbReference>
<dbReference type="GO" id="GO:0004359">
    <property type="term" value="F:glutaminase activity"/>
    <property type="evidence" value="ECO:0007669"/>
    <property type="project" value="UniProtKB-EC"/>
</dbReference>
<keyword evidence="2 8" id="KW-0436">Ligase</keyword>
<dbReference type="SMART" id="SM01211">
    <property type="entry name" value="GATase_5"/>
    <property type="match status" value="1"/>
</dbReference>
<dbReference type="PANTHER" id="PTHR47552:SF1">
    <property type="entry name" value="PHOSPHORIBOSYLFORMYLGLYCINAMIDINE SYNTHASE SUBUNIT PURQ"/>
    <property type="match status" value="1"/>
</dbReference>
<gene>
    <name evidence="8 9" type="primary">purQ</name>
    <name evidence="9" type="ORF">ENH14_03485</name>
</gene>
<comment type="catalytic activity">
    <reaction evidence="8">
        <text>N(2)-formyl-N(1)-(5-phospho-beta-D-ribosyl)glycinamide + L-glutamine + ATP + H2O = 2-formamido-N(1)-(5-O-phospho-beta-D-ribosyl)acetamidine + L-glutamate + ADP + phosphate + H(+)</text>
        <dbReference type="Rhea" id="RHEA:17129"/>
        <dbReference type="ChEBI" id="CHEBI:15377"/>
        <dbReference type="ChEBI" id="CHEBI:15378"/>
        <dbReference type="ChEBI" id="CHEBI:29985"/>
        <dbReference type="ChEBI" id="CHEBI:30616"/>
        <dbReference type="ChEBI" id="CHEBI:43474"/>
        <dbReference type="ChEBI" id="CHEBI:58359"/>
        <dbReference type="ChEBI" id="CHEBI:147286"/>
        <dbReference type="ChEBI" id="CHEBI:147287"/>
        <dbReference type="ChEBI" id="CHEBI:456216"/>
        <dbReference type="EC" id="6.3.5.3"/>
    </reaction>
</comment>
<dbReference type="GO" id="GO:0006189">
    <property type="term" value="P:'de novo' IMP biosynthetic process"/>
    <property type="evidence" value="ECO:0007669"/>
    <property type="project" value="UniProtKB-UniRule"/>
</dbReference>
<dbReference type="InterPro" id="IPR029062">
    <property type="entry name" value="Class_I_gatase-like"/>
</dbReference>
<comment type="catalytic activity">
    <reaction evidence="8">
        <text>L-glutamine + H2O = L-glutamate + NH4(+)</text>
        <dbReference type="Rhea" id="RHEA:15889"/>
        <dbReference type="ChEBI" id="CHEBI:15377"/>
        <dbReference type="ChEBI" id="CHEBI:28938"/>
        <dbReference type="ChEBI" id="CHEBI:29985"/>
        <dbReference type="ChEBI" id="CHEBI:58359"/>
        <dbReference type="EC" id="3.5.1.2"/>
    </reaction>
</comment>
<evidence type="ECO:0000256" key="3">
    <source>
        <dbReference type="ARBA" id="ARBA00022741"/>
    </source>
</evidence>
<reference evidence="9" key="1">
    <citation type="journal article" date="2020" name="mSystems">
        <title>Genome- and Community-Level Interaction Insights into Carbon Utilization and Element Cycling Functions of Hydrothermarchaeota in Hydrothermal Sediment.</title>
        <authorList>
            <person name="Zhou Z."/>
            <person name="Liu Y."/>
            <person name="Xu W."/>
            <person name="Pan J."/>
            <person name="Luo Z.H."/>
            <person name="Li M."/>
        </authorList>
    </citation>
    <scope>NUCLEOTIDE SEQUENCE [LARGE SCALE GENOMIC DNA]</scope>
    <source>
        <strain evidence="9">HyVt-28</strain>
    </source>
</reference>
<organism evidence="9">
    <name type="scientific">candidate division WOR-3 bacterium</name>
    <dbReference type="NCBI Taxonomy" id="2052148"/>
    <lineage>
        <taxon>Bacteria</taxon>
        <taxon>Bacteria division WOR-3</taxon>
    </lineage>
</organism>
<comment type="subunit">
    <text evidence="8">Part of the FGAM synthase complex composed of 1 PurL, 1 PurQ and 2 PurS subunits.</text>
</comment>
<dbReference type="Gene3D" id="3.40.50.880">
    <property type="match status" value="1"/>
</dbReference>
<sequence length="223" mass="24994">MPRLGVVVFPGTNCDHDTYYVAKELAGFDTSYIWHEETNLNKYHVIILSGGFSYGDYLRPGAIARFSPVMEAIREYVDKEKGIVIGICNGFQVLTEAGLLPGALTRNIGLKFLSMDVKLEITNSNTSFTNLFERGEIITLPIAHMDGRFVIDKNSLSLLYKNNQIFLKYSGENPNGSMDHIAGIANMKFNVFGLMPHPERNAEKLMGSGDGIRFFKSLLEWLK</sequence>
<evidence type="ECO:0000256" key="6">
    <source>
        <dbReference type="ARBA" id="ARBA00022840"/>
    </source>
</evidence>
<dbReference type="AlphaFoldDB" id="A0A7V0Q7K2"/>
<dbReference type="GO" id="GO:0005524">
    <property type="term" value="F:ATP binding"/>
    <property type="evidence" value="ECO:0007669"/>
    <property type="project" value="UniProtKB-KW"/>
</dbReference>
<name>A0A7V0Q7K2_UNCW3</name>
<evidence type="ECO:0000256" key="2">
    <source>
        <dbReference type="ARBA" id="ARBA00022598"/>
    </source>
</evidence>
<accession>A0A7V0Q7K2</accession>
<dbReference type="NCBIfam" id="TIGR01737">
    <property type="entry name" value="FGAM_synth_I"/>
    <property type="match status" value="1"/>
</dbReference>
<keyword evidence="5 8" id="KW-0378">Hydrolase</keyword>
<dbReference type="PROSITE" id="PS51273">
    <property type="entry name" value="GATASE_TYPE_1"/>
    <property type="match status" value="1"/>
</dbReference>
<evidence type="ECO:0000256" key="5">
    <source>
        <dbReference type="ARBA" id="ARBA00022801"/>
    </source>
</evidence>
<dbReference type="Pfam" id="PF13507">
    <property type="entry name" value="GATase_5"/>
    <property type="match status" value="1"/>
</dbReference>
<evidence type="ECO:0000313" key="9">
    <source>
        <dbReference type="EMBL" id="HDL60500.1"/>
    </source>
</evidence>
<evidence type="ECO:0000256" key="7">
    <source>
        <dbReference type="ARBA" id="ARBA00022962"/>
    </source>
</evidence>
<comment type="subcellular location">
    <subcellularLocation>
        <location evidence="8">Cytoplasm</location>
    </subcellularLocation>
</comment>
<dbReference type="SUPFAM" id="SSF52317">
    <property type="entry name" value="Class I glutamine amidotransferase-like"/>
    <property type="match status" value="1"/>
</dbReference>